<organism evidence="1 2">
    <name type="scientific">Elysia crispata</name>
    <name type="common">lettuce slug</name>
    <dbReference type="NCBI Taxonomy" id="231223"/>
    <lineage>
        <taxon>Eukaryota</taxon>
        <taxon>Metazoa</taxon>
        <taxon>Spiralia</taxon>
        <taxon>Lophotrochozoa</taxon>
        <taxon>Mollusca</taxon>
        <taxon>Gastropoda</taxon>
        <taxon>Heterobranchia</taxon>
        <taxon>Euthyneura</taxon>
        <taxon>Panpulmonata</taxon>
        <taxon>Sacoglossa</taxon>
        <taxon>Placobranchoidea</taxon>
        <taxon>Plakobranchidae</taxon>
        <taxon>Elysia</taxon>
    </lineage>
</organism>
<comment type="caution">
    <text evidence="1">The sequence shown here is derived from an EMBL/GenBank/DDBJ whole genome shotgun (WGS) entry which is preliminary data.</text>
</comment>
<dbReference type="Proteomes" id="UP001283361">
    <property type="component" value="Unassembled WGS sequence"/>
</dbReference>
<evidence type="ECO:0000313" key="1">
    <source>
        <dbReference type="EMBL" id="KAK3777859.1"/>
    </source>
</evidence>
<sequence length="245" mass="26419">MYGRLHQLDVNFESGLVWIESCGDFTSFLLQSTISIIIIVGTILSLDKGCEDQRVGRGSGVSLAILRLGSICYGNAQVKQELLTMSGSIDTGTVVTNRLPYFYPSPLYPQKYSSFDCPNARASVSPTSSSCPLFSKFSNTSICVILLPQRSPHSAPHHPMASTLPKVLTTIAYDDNQRSRGFRLSLSLALVHQSLHNSVGALGRGEVGREPPFCIGSPDDAALASHFPPCSPPSHTVPRRGGKRA</sequence>
<proteinExistence type="predicted"/>
<reference evidence="1" key="1">
    <citation type="journal article" date="2023" name="G3 (Bethesda)">
        <title>A reference genome for the long-term kleptoplast-retaining sea slug Elysia crispata morphotype clarki.</title>
        <authorList>
            <person name="Eastman K.E."/>
            <person name="Pendleton A.L."/>
            <person name="Shaikh M.A."/>
            <person name="Suttiyut T."/>
            <person name="Ogas R."/>
            <person name="Tomko P."/>
            <person name="Gavelis G."/>
            <person name="Widhalm J.R."/>
            <person name="Wisecaver J.H."/>
        </authorList>
    </citation>
    <scope>NUCLEOTIDE SEQUENCE</scope>
    <source>
        <strain evidence="1">ECLA1</strain>
    </source>
</reference>
<keyword evidence="2" id="KW-1185">Reference proteome</keyword>
<accession>A0AAE0ZYE4</accession>
<dbReference type="AlphaFoldDB" id="A0AAE0ZYE4"/>
<evidence type="ECO:0000313" key="2">
    <source>
        <dbReference type="Proteomes" id="UP001283361"/>
    </source>
</evidence>
<dbReference type="EMBL" id="JAWDGP010003058">
    <property type="protein sequence ID" value="KAK3777859.1"/>
    <property type="molecule type" value="Genomic_DNA"/>
</dbReference>
<gene>
    <name evidence="1" type="ORF">RRG08_038106</name>
</gene>
<protein>
    <submittedName>
        <fullName evidence="1">Uncharacterized protein</fullName>
    </submittedName>
</protein>
<name>A0AAE0ZYE4_9GAST</name>